<dbReference type="EMBL" id="BLXT01000167">
    <property type="protein sequence ID" value="GFN74807.1"/>
    <property type="molecule type" value="Genomic_DNA"/>
</dbReference>
<comment type="caution">
    <text evidence="2">The sequence shown here is derived from an EMBL/GenBank/DDBJ whole genome shotgun (WGS) entry which is preliminary data.</text>
</comment>
<evidence type="ECO:0000256" key="1">
    <source>
        <dbReference type="SAM" id="MobiDB-lite"/>
    </source>
</evidence>
<evidence type="ECO:0000313" key="2">
    <source>
        <dbReference type="EMBL" id="GFN74807.1"/>
    </source>
</evidence>
<name>A0AAV3XWQ6_9GAST</name>
<evidence type="ECO:0000313" key="3">
    <source>
        <dbReference type="Proteomes" id="UP000735302"/>
    </source>
</evidence>
<protein>
    <submittedName>
        <fullName evidence="2">Uncharacterized protein</fullName>
    </submittedName>
</protein>
<accession>A0AAV3XWQ6</accession>
<organism evidence="2 3">
    <name type="scientific">Plakobranchus ocellatus</name>
    <dbReference type="NCBI Taxonomy" id="259542"/>
    <lineage>
        <taxon>Eukaryota</taxon>
        <taxon>Metazoa</taxon>
        <taxon>Spiralia</taxon>
        <taxon>Lophotrochozoa</taxon>
        <taxon>Mollusca</taxon>
        <taxon>Gastropoda</taxon>
        <taxon>Heterobranchia</taxon>
        <taxon>Euthyneura</taxon>
        <taxon>Panpulmonata</taxon>
        <taxon>Sacoglossa</taxon>
        <taxon>Placobranchoidea</taxon>
        <taxon>Plakobranchidae</taxon>
        <taxon>Plakobranchus</taxon>
    </lineage>
</organism>
<gene>
    <name evidence="2" type="ORF">PoB_000131300</name>
</gene>
<sequence>MRFFEYRMRPLGGSKVKKLGHSKRTQQTSPAVACSRLSDGRGADGGARTRDRKVTAEFRADSQAIVPSTPRKTGRRRNQRTRGRRRRKG</sequence>
<keyword evidence="3" id="KW-1185">Reference proteome</keyword>
<proteinExistence type="predicted"/>
<feature type="region of interest" description="Disordered" evidence="1">
    <location>
        <begin position="1"/>
        <end position="89"/>
    </location>
</feature>
<feature type="compositionally biased region" description="Basic residues" evidence="1">
    <location>
        <begin position="72"/>
        <end position="89"/>
    </location>
</feature>
<feature type="compositionally biased region" description="Basic residues" evidence="1">
    <location>
        <begin position="15"/>
        <end position="24"/>
    </location>
</feature>
<dbReference type="AlphaFoldDB" id="A0AAV3XWQ6"/>
<reference evidence="2 3" key="1">
    <citation type="journal article" date="2021" name="Elife">
        <title>Chloroplast acquisition without the gene transfer in kleptoplastic sea slugs, Plakobranchus ocellatus.</title>
        <authorList>
            <person name="Maeda T."/>
            <person name="Takahashi S."/>
            <person name="Yoshida T."/>
            <person name="Shimamura S."/>
            <person name="Takaki Y."/>
            <person name="Nagai Y."/>
            <person name="Toyoda A."/>
            <person name="Suzuki Y."/>
            <person name="Arimoto A."/>
            <person name="Ishii H."/>
            <person name="Satoh N."/>
            <person name="Nishiyama T."/>
            <person name="Hasebe M."/>
            <person name="Maruyama T."/>
            <person name="Minagawa J."/>
            <person name="Obokata J."/>
            <person name="Shigenobu S."/>
        </authorList>
    </citation>
    <scope>NUCLEOTIDE SEQUENCE [LARGE SCALE GENOMIC DNA]</scope>
</reference>
<feature type="compositionally biased region" description="Basic and acidic residues" evidence="1">
    <location>
        <begin position="38"/>
        <end position="60"/>
    </location>
</feature>
<dbReference type="Proteomes" id="UP000735302">
    <property type="component" value="Unassembled WGS sequence"/>
</dbReference>